<dbReference type="PANTHER" id="PTHR37422">
    <property type="entry name" value="TEICHURONIC ACID BIOSYNTHESIS PROTEIN TUAE"/>
    <property type="match status" value="1"/>
</dbReference>
<evidence type="ECO:0000256" key="5">
    <source>
        <dbReference type="SAM" id="Phobius"/>
    </source>
</evidence>
<protein>
    <recommendedName>
        <fullName evidence="6">O-antigen ligase-related domain-containing protein</fullName>
    </recommendedName>
</protein>
<comment type="caution">
    <text evidence="7">The sequence shown here is derived from an EMBL/GenBank/DDBJ whole genome shotgun (WGS) entry which is preliminary data.</text>
</comment>
<reference evidence="7 8" key="1">
    <citation type="journal article" date="2016" name="Nat. Commun.">
        <title>Thousands of microbial genomes shed light on interconnected biogeochemical processes in an aquifer system.</title>
        <authorList>
            <person name="Anantharaman K."/>
            <person name="Brown C.T."/>
            <person name="Hug L.A."/>
            <person name="Sharon I."/>
            <person name="Castelle C.J."/>
            <person name="Probst A.J."/>
            <person name="Thomas B.C."/>
            <person name="Singh A."/>
            <person name="Wilkins M.J."/>
            <person name="Karaoz U."/>
            <person name="Brodie E.L."/>
            <person name="Williams K.H."/>
            <person name="Hubbard S.S."/>
            <person name="Banfield J.F."/>
        </authorList>
    </citation>
    <scope>NUCLEOTIDE SEQUENCE [LARGE SCALE GENOMIC DNA]</scope>
</reference>
<accession>A0A1F6W276</accession>
<name>A0A1F6W276_9BACT</name>
<feature type="transmembrane region" description="Helical" evidence="5">
    <location>
        <begin position="20"/>
        <end position="37"/>
    </location>
</feature>
<evidence type="ECO:0000313" key="7">
    <source>
        <dbReference type="EMBL" id="OGI75912.1"/>
    </source>
</evidence>
<dbReference type="PANTHER" id="PTHR37422:SF13">
    <property type="entry name" value="LIPOPOLYSACCHARIDE BIOSYNTHESIS PROTEIN PA4999-RELATED"/>
    <property type="match status" value="1"/>
</dbReference>
<evidence type="ECO:0000256" key="2">
    <source>
        <dbReference type="ARBA" id="ARBA00022692"/>
    </source>
</evidence>
<feature type="transmembrane region" description="Helical" evidence="5">
    <location>
        <begin position="224"/>
        <end position="242"/>
    </location>
</feature>
<feature type="transmembrane region" description="Helical" evidence="5">
    <location>
        <begin position="80"/>
        <end position="99"/>
    </location>
</feature>
<feature type="transmembrane region" description="Helical" evidence="5">
    <location>
        <begin position="401"/>
        <end position="420"/>
    </location>
</feature>
<keyword evidence="2 5" id="KW-0812">Transmembrane</keyword>
<evidence type="ECO:0000259" key="6">
    <source>
        <dbReference type="Pfam" id="PF04932"/>
    </source>
</evidence>
<feature type="transmembrane region" description="Helical" evidence="5">
    <location>
        <begin position="370"/>
        <end position="389"/>
    </location>
</feature>
<proteinExistence type="predicted"/>
<feature type="transmembrane region" description="Helical" evidence="5">
    <location>
        <begin position="249"/>
        <end position="267"/>
    </location>
</feature>
<gene>
    <name evidence="7" type="ORF">A3C67_03540</name>
</gene>
<evidence type="ECO:0000256" key="3">
    <source>
        <dbReference type="ARBA" id="ARBA00022989"/>
    </source>
</evidence>
<evidence type="ECO:0000256" key="1">
    <source>
        <dbReference type="ARBA" id="ARBA00004141"/>
    </source>
</evidence>
<evidence type="ECO:0000313" key="8">
    <source>
        <dbReference type="Proteomes" id="UP000179275"/>
    </source>
</evidence>
<evidence type="ECO:0000256" key="4">
    <source>
        <dbReference type="ARBA" id="ARBA00023136"/>
    </source>
</evidence>
<dbReference type="Pfam" id="PF04932">
    <property type="entry name" value="Wzy_C"/>
    <property type="match status" value="1"/>
</dbReference>
<sequence>MNNIINKIKNLTFEDVNKNLILLALLALIYRLGNFYNTFIPKPFEIIVLLIVLLVIVDIFKNNKIKEFFFSIPRDIKIAFICLVFSVLLGWGVSILKGIPYTFNALLEFGAFIFSLSIFLLILIYTRNDKNYVKIYFYALLLPAVYGIFVFFPKAVYYLSLGNAGTFLGLTMNPNIISKILLIPAFFFITYSLFKSENKWLRVRYIAVSFSLVSLLFWTASRGGLISLLFASIFIWLVFSFNNFNWKKLFYSGLLIFVILAVGFALTPNTGKQRVFLRILYPAGSDASSYLAIKDKSVGYVVDKFINDRADSPVFINPERETRFQIWPFYFRQVWINPLGIGPNTHFSFNLRDYNGEYINSGPHNTLLQIWLWGGLLGILSFLYIFISAFKNLFIKLKSDFNPFTLALLGALFAVSISIMFDDSLGFFWFFIILALALRYENTTS</sequence>
<feature type="transmembrane region" description="Helical" evidence="5">
    <location>
        <begin position="137"/>
        <end position="156"/>
    </location>
</feature>
<feature type="transmembrane region" description="Helical" evidence="5">
    <location>
        <begin position="176"/>
        <end position="194"/>
    </location>
</feature>
<dbReference type="Proteomes" id="UP000179275">
    <property type="component" value="Unassembled WGS sequence"/>
</dbReference>
<organism evidence="7 8">
    <name type="scientific">Candidatus Nomurabacteria bacterium RIFCSPHIGHO2_02_FULL_42_19</name>
    <dbReference type="NCBI Taxonomy" id="1801756"/>
    <lineage>
        <taxon>Bacteria</taxon>
        <taxon>Candidatus Nomuraibacteriota</taxon>
    </lineage>
</organism>
<comment type="subcellular location">
    <subcellularLocation>
        <location evidence="1">Membrane</location>
        <topology evidence="1">Multi-pass membrane protein</topology>
    </subcellularLocation>
</comment>
<dbReference type="STRING" id="1801756.A3C67_03540"/>
<feature type="domain" description="O-antigen ligase-related" evidence="6">
    <location>
        <begin position="209"/>
        <end position="383"/>
    </location>
</feature>
<dbReference type="GO" id="GO:0016020">
    <property type="term" value="C:membrane"/>
    <property type="evidence" value="ECO:0007669"/>
    <property type="project" value="UniProtKB-SubCell"/>
</dbReference>
<feature type="transmembrane region" description="Helical" evidence="5">
    <location>
        <begin position="43"/>
        <end position="60"/>
    </location>
</feature>
<dbReference type="EMBL" id="MFUG01000014">
    <property type="protein sequence ID" value="OGI75912.1"/>
    <property type="molecule type" value="Genomic_DNA"/>
</dbReference>
<dbReference type="AlphaFoldDB" id="A0A1F6W276"/>
<keyword evidence="3 5" id="KW-1133">Transmembrane helix</keyword>
<feature type="transmembrane region" description="Helical" evidence="5">
    <location>
        <begin position="426"/>
        <end position="442"/>
    </location>
</feature>
<feature type="transmembrane region" description="Helical" evidence="5">
    <location>
        <begin position="105"/>
        <end position="125"/>
    </location>
</feature>
<feature type="transmembrane region" description="Helical" evidence="5">
    <location>
        <begin position="201"/>
        <end position="218"/>
    </location>
</feature>
<dbReference type="InterPro" id="IPR007016">
    <property type="entry name" value="O-antigen_ligase-rel_domated"/>
</dbReference>
<keyword evidence="4 5" id="KW-0472">Membrane</keyword>
<dbReference type="InterPro" id="IPR051533">
    <property type="entry name" value="WaaL-like"/>
</dbReference>